<proteinExistence type="predicted"/>
<dbReference type="PANTHER" id="PTHR30146">
    <property type="entry name" value="LACI-RELATED TRANSCRIPTIONAL REPRESSOR"/>
    <property type="match status" value="1"/>
</dbReference>
<evidence type="ECO:0000256" key="3">
    <source>
        <dbReference type="ARBA" id="ARBA00023163"/>
    </source>
</evidence>
<evidence type="ECO:0000256" key="2">
    <source>
        <dbReference type="ARBA" id="ARBA00023125"/>
    </source>
</evidence>
<organism evidence="6 7">
    <name type="scientific">Herbiconiux ginsengi</name>
    <dbReference type="NCBI Taxonomy" id="381665"/>
    <lineage>
        <taxon>Bacteria</taxon>
        <taxon>Bacillati</taxon>
        <taxon>Actinomycetota</taxon>
        <taxon>Actinomycetes</taxon>
        <taxon>Micrococcales</taxon>
        <taxon>Microbacteriaceae</taxon>
        <taxon>Herbiconiux</taxon>
    </lineage>
</organism>
<keyword evidence="3" id="KW-0804">Transcription</keyword>
<feature type="domain" description="HTH lacI-type" evidence="5">
    <location>
        <begin position="18"/>
        <end position="74"/>
    </location>
</feature>
<dbReference type="EMBL" id="FNPZ01000008">
    <property type="protein sequence ID" value="SDZ53917.1"/>
    <property type="molecule type" value="Genomic_DNA"/>
</dbReference>
<dbReference type="CDD" id="cd01392">
    <property type="entry name" value="HTH_LacI"/>
    <property type="match status" value="1"/>
</dbReference>
<gene>
    <name evidence="6" type="ORF">SAMN05216554_4497</name>
</gene>
<keyword evidence="2" id="KW-0238">DNA-binding</keyword>
<feature type="region of interest" description="Disordered" evidence="4">
    <location>
        <begin position="1"/>
        <end position="20"/>
    </location>
</feature>
<dbReference type="Pfam" id="PF00356">
    <property type="entry name" value="LacI"/>
    <property type="match status" value="1"/>
</dbReference>
<dbReference type="InterPro" id="IPR010982">
    <property type="entry name" value="Lambda_DNA-bd_dom_sf"/>
</dbReference>
<dbReference type="Pfam" id="PF13377">
    <property type="entry name" value="Peripla_BP_3"/>
    <property type="match status" value="1"/>
</dbReference>
<dbReference type="RefSeq" id="WP_092558066.1">
    <property type="nucleotide sequence ID" value="NZ_FNPZ01000008.1"/>
</dbReference>
<dbReference type="OrthoDB" id="9798934at2"/>
<dbReference type="Proteomes" id="UP000198891">
    <property type="component" value="Unassembled WGS sequence"/>
</dbReference>
<reference evidence="6 7" key="1">
    <citation type="submission" date="2016-10" db="EMBL/GenBank/DDBJ databases">
        <authorList>
            <person name="de Groot N.N."/>
        </authorList>
    </citation>
    <scope>NUCLEOTIDE SEQUENCE [LARGE SCALE GENOMIC DNA]</scope>
    <source>
        <strain evidence="6 7">CGMCC 4.3491</strain>
    </source>
</reference>
<protein>
    <submittedName>
        <fullName evidence="6">LacI family transcriptional regulator</fullName>
    </submittedName>
</protein>
<name>A0A1H3TV12_9MICO</name>
<evidence type="ECO:0000256" key="1">
    <source>
        <dbReference type="ARBA" id="ARBA00023015"/>
    </source>
</evidence>
<dbReference type="GO" id="GO:0000976">
    <property type="term" value="F:transcription cis-regulatory region binding"/>
    <property type="evidence" value="ECO:0007669"/>
    <property type="project" value="TreeGrafter"/>
</dbReference>
<sequence>MSESSGRASDSPAAERTATQRDVALLAHVDRATVSRALDPERRHLLTPETVRRVVDAADALRYRPNTLAQGLRRQRSNIVSLSVPRALREQITDFIEGVEDRLWRGGVALVVNFGDDSRLLRASNGLLDGSIVLVSDARAVDRTSFVHPVVTVGFEHEQGLDVVVDQSHGVARAVEHLHRLGHRRLALLAEPPSTPLGQRFREAFAAAVERLPSDVTPMYATFIPKRPSSAPEACQGLLTRPHRPTAIFVTDGGAAAGCYGAARMAGLRVPDDVSIIGYGDPSAAPYLVPPLTTIAVPTRLAGRRAAERLLAAIDSESMATISLNPHLLQRGSTTAPR</sequence>
<dbReference type="GO" id="GO:0003700">
    <property type="term" value="F:DNA-binding transcription factor activity"/>
    <property type="evidence" value="ECO:0007669"/>
    <property type="project" value="TreeGrafter"/>
</dbReference>
<dbReference type="SUPFAM" id="SSF47413">
    <property type="entry name" value="lambda repressor-like DNA-binding domains"/>
    <property type="match status" value="1"/>
</dbReference>
<evidence type="ECO:0000256" key="4">
    <source>
        <dbReference type="SAM" id="MobiDB-lite"/>
    </source>
</evidence>
<dbReference type="Gene3D" id="1.10.260.40">
    <property type="entry name" value="lambda repressor-like DNA-binding domains"/>
    <property type="match status" value="1"/>
</dbReference>
<keyword evidence="1" id="KW-0805">Transcription regulation</keyword>
<dbReference type="PROSITE" id="PS50932">
    <property type="entry name" value="HTH_LACI_2"/>
    <property type="match status" value="1"/>
</dbReference>
<dbReference type="InterPro" id="IPR028082">
    <property type="entry name" value="Peripla_BP_I"/>
</dbReference>
<keyword evidence="7" id="KW-1185">Reference proteome</keyword>
<dbReference type="SMART" id="SM00354">
    <property type="entry name" value="HTH_LACI"/>
    <property type="match status" value="1"/>
</dbReference>
<dbReference type="InterPro" id="IPR000843">
    <property type="entry name" value="HTH_LacI"/>
</dbReference>
<dbReference type="PANTHER" id="PTHR30146:SF109">
    <property type="entry name" value="HTH-TYPE TRANSCRIPTIONAL REGULATOR GALS"/>
    <property type="match status" value="1"/>
</dbReference>
<dbReference type="SUPFAM" id="SSF53822">
    <property type="entry name" value="Periplasmic binding protein-like I"/>
    <property type="match status" value="1"/>
</dbReference>
<evidence type="ECO:0000313" key="6">
    <source>
        <dbReference type="EMBL" id="SDZ53917.1"/>
    </source>
</evidence>
<evidence type="ECO:0000313" key="7">
    <source>
        <dbReference type="Proteomes" id="UP000198891"/>
    </source>
</evidence>
<dbReference type="STRING" id="381665.SAMN05216554_4497"/>
<dbReference type="AlphaFoldDB" id="A0A1H3TV12"/>
<accession>A0A1H3TV12</accession>
<dbReference type="CDD" id="cd06267">
    <property type="entry name" value="PBP1_LacI_sugar_binding-like"/>
    <property type="match status" value="1"/>
</dbReference>
<dbReference type="Gene3D" id="3.40.50.2300">
    <property type="match status" value="2"/>
</dbReference>
<evidence type="ECO:0000259" key="5">
    <source>
        <dbReference type="PROSITE" id="PS50932"/>
    </source>
</evidence>
<dbReference type="InterPro" id="IPR046335">
    <property type="entry name" value="LacI/GalR-like_sensor"/>
</dbReference>